<evidence type="ECO:0000256" key="2">
    <source>
        <dbReference type="ARBA" id="ARBA00022525"/>
    </source>
</evidence>
<dbReference type="GO" id="GO:0016787">
    <property type="term" value="F:hydrolase activity"/>
    <property type="evidence" value="ECO:0007669"/>
    <property type="project" value="UniProtKB-KW"/>
</dbReference>
<dbReference type="InterPro" id="IPR029058">
    <property type="entry name" value="AB_hydrolase_fold"/>
</dbReference>
<dbReference type="EMBL" id="FMUB01000004">
    <property type="protein sequence ID" value="SCX16062.1"/>
    <property type="molecule type" value="Genomic_DNA"/>
</dbReference>
<dbReference type="PANTHER" id="PTHR48098:SF1">
    <property type="entry name" value="DIACYLGLYCEROL ACYLTRANSFERASE_MYCOLYLTRANSFERASE AG85A"/>
    <property type="match status" value="1"/>
</dbReference>
<dbReference type="InterPro" id="IPR050583">
    <property type="entry name" value="Mycobacterial_A85_antigen"/>
</dbReference>
<feature type="transmembrane region" description="Helical" evidence="3">
    <location>
        <begin position="39"/>
        <end position="60"/>
    </location>
</feature>
<evidence type="ECO:0000313" key="4">
    <source>
        <dbReference type="EMBL" id="SCX16062.1"/>
    </source>
</evidence>
<name>A0A1G4W3D7_9MYCO</name>
<protein>
    <submittedName>
        <fullName evidence="4">S-formylglutathione hydrolase FrmB</fullName>
    </submittedName>
</protein>
<evidence type="ECO:0000313" key="5">
    <source>
        <dbReference type="Proteomes" id="UP000199707"/>
    </source>
</evidence>
<sequence>MWHFLGTVPLTHGLLPPLIEIATLALVVPAAVRRGRRRVLALAAVCGVALAGGVHSYIAAIGIAGDPAPRPLWLWIALTGFCAVVAVLGWVRTRWWRRVVSVAAVPACALCAVLMINVWVGYFPTVNSAWTRLAAPAVPDQADRMTVTELQLAHAHPAHGVVLPVTISPAASRFAHRDELVYLPPAWFASNPPPRLPTVMMIGAQLNTPADWLRAGDAAATIDAFAAAHGGTAPVFVFVDPTGSFDNDTECVNGTRGNASLHLTKDVVPYMISNFGVSPDRSRWGIMGWSMGGTCAVELSVRRPELFSAFVDIAGDLGPNSGTKEQSIDRLFGGDSAAWAEFDPATVMARHGRYTDLSARFVVPSGEPGHDPLANPEGQDVAANTLNALARTYGIDGAVQTWPGRHDWAFASRAFAATLPWLADRLGIPGTPNPAVHAA</sequence>
<keyword evidence="3" id="KW-1133">Transmembrane helix</keyword>
<dbReference type="AlphaFoldDB" id="A0A1G4W3D7"/>
<dbReference type="Proteomes" id="UP000199707">
    <property type="component" value="Unassembled WGS sequence"/>
</dbReference>
<feature type="transmembrane region" description="Helical" evidence="3">
    <location>
        <begin position="14"/>
        <end position="32"/>
    </location>
</feature>
<keyword evidence="3" id="KW-0472">Membrane</keyword>
<keyword evidence="3" id="KW-0812">Transmembrane</keyword>
<dbReference type="GO" id="GO:0016747">
    <property type="term" value="F:acyltransferase activity, transferring groups other than amino-acyl groups"/>
    <property type="evidence" value="ECO:0007669"/>
    <property type="project" value="TreeGrafter"/>
</dbReference>
<organism evidence="4 5">
    <name type="scientific">Mycolicibacterium fluoranthenivorans</name>
    <dbReference type="NCBI Taxonomy" id="258505"/>
    <lineage>
        <taxon>Bacteria</taxon>
        <taxon>Bacillati</taxon>
        <taxon>Actinomycetota</taxon>
        <taxon>Actinomycetes</taxon>
        <taxon>Mycobacteriales</taxon>
        <taxon>Mycobacteriaceae</taxon>
        <taxon>Mycolicibacterium</taxon>
    </lineage>
</organism>
<evidence type="ECO:0000256" key="1">
    <source>
        <dbReference type="ARBA" id="ARBA00004613"/>
    </source>
</evidence>
<dbReference type="SUPFAM" id="SSF53474">
    <property type="entry name" value="alpha/beta-Hydrolases"/>
    <property type="match status" value="1"/>
</dbReference>
<keyword evidence="4" id="KW-0378">Hydrolase</keyword>
<dbReference type="Gene3D" id="3.40.50.1820">
    <property type="entry name" value="alpha/beta hydrolase"/>
    <property type="match status" value="1"/>
</dbReference>
<reference evidence="5" key="1">
    <citation type="submission" date="2016-10" db="EMBL/GenBank/DDBJ databases">
        <authorList>
            <person name="Varghese N."/>
            <person name="Submissions S."/>
        </authorList>
    </citation>
    <scope>NUCLEOTIDE SEQUENCE [LARGE SCALE GENOMIC DNA]</scope>
    <source>
        <strain evidence="5">UNC267MFSha1.1M11</strain>
    </source>
</reference>
<gene>
    <name evidence="4" type="ORF">SAMN02799620_02210</name>
</gene>
<accession>A0A1G4W3D7</accession>
<comment type="subcellular location">
    <subcellularLocation>
        <location evidence="1">Secreted</location>
    </subcellularLocation>
</comment>
<dbReference type="RefSeq" id="WP_090356689.1">
    <property type="nucleotide sequence ID" value="NZ_FMUB01000004.1"/>
</dbReference>
<dbReference type="PANTHER" id="PTHR48098">
    <property type="entry name" value="ENTEROCHELIN ESTERASE-RELATED"/>
    <property type="match status" value="1"/>
</dbReference>
<dbReference type="InterPro" id="IPR000801">
    <property type="entry name" value="Esterase-like"/>
</dbReference>
<feature type="transmembrane region" description="Helical" evidence="3">
    <location>
        <begin position="72"/>
        <end position="91"/>
    </location>
</feature>
<keyword evidence="2" id="KW-0964">Secreted</keyword>
<dbReference type="GO" id="GO:0005576">
    <property type="term" value="C:extracellular region"/>
    <property type="evidence" value="ECO:0007669"/>
    <property type="project" value="UniProtKB-SubCell"/>
</dbReference>
<proteinExistence type="predicted"/>
<feature type="transmembrane region" description="Helical" evidence="3">
    <location>
        <begin position="103"/>
        <end position="122"/>
    </location>
</feature>
<evidence type="ECO:0000256" key="3">
    <source>
        <dbReference type="SAM" id="Phobius"/>
    </source>
</evidence>
<dbReference type="STRING" id="1502745.SAMN02799620_02210"/>
<dbReference type="Pfam" id="PF00756">
    <property type="entry name" value="Esterase"/>
    <property type="match status" value="1"/>
</dbReference>